<gene>
    <name evidence="1" type="ORF">D1639_05450</name>
</gene>
<name>A0A7C9JJ52_9BACT</name>
<dbReference type="AlphaFoldDB" id="A0A7C9JJ52"/>
<dbReference type="Pfam" id="PF02613">
    <property type="entry name" value="Nitrate_red_del"/>
    <property type="match status" value="1"/>
</dbReference>
<protein>
    <recommendedName>
        <fullName evidence="2">Molecular chaperone TorD</fullName>
    </recommendedName>
</protein>
<proteinExistence type="predicted"/>
<comment type="caution">
    <text evidence="1">The sequence shown here is derived from an EMBL/GenBank/DDBJ whole genome shotgun (WGS) entry which is preliminary data.</text>
</comment>
<evidence type="ECO:0000313" key="1">
    <source>
        <dbReference type="EMBL" id="NBI34482.1"/>
    </source>
</evidence>
<accession>A0A7C9JJ52</accession>
<sequence length="276" mass="30430">MNRRRRLCRWRLASVGGGIVRESDEVRRLVGLADGCELMAAALRFPTDELASALTDGAFAQDVESCLSDFLPRNGFGESEGCEREAAGIAARFGAFMREDTGELCRGLRRGFSIAHVRQAGGVAVFPYESAFRHRREGKEGEPALFRAPVALDVERQMRSAGVLPRDSRTEPCDSLWDEFSFLSYLFGQAASASAEGDVRASLLWSGRARVFFDDHVAMWADDFFEWTAAELRAQVAAGVVDASCEEYYDALFAYGRLLLESIGRATGVVRPPHVL</sequence>
<organism evidence="1">
    <name type="scientific">Muribaculaceae bacterium Z82</name>
    <dbReference type="NCBI Taxonomy" id="2304548"/>
    <lineage>
        <taxon>Bacteria</taxon>
        <taxon>Pseudomonadati</taxon>
        <taxon>Bacteroidota</taxon>
        <taxon>Bacteroidia</taxon>
        <taxon>Bacteroidales</taxon>
        <taxon>Muribaculaceae</taxon>
    </lineage>
</organism>
<evidence type="ECO:0008006" key="2">
    <source>
        <dbReference type="Google" id="ProtNLM"/>
    </source>
</evidence>
<dbReference type="InterPro" id="IPR036411">
    <property type="entry name" value="TorD-like_sf"/>
</dbReference>
<dbReference type="Gene3D" id="1.10.3480.10">
    <property type="entry name" value="TorD-like"/>
    <property type="match status" value="1"/>
</dbReference>
<dbReference type="EMBL" id="QWKH01000029">
    <property type="protein sequence ID" value="NBI34482.1"/>
    <property type="molecule type" value="Genomic_DNA"/>
</dbReference>
<dbReference type="InterPro" id="IPR020945">
    <property type="entry name" value="DMSO/NO3_reduct_chaperone"/>
</dbReference>
<reference evidence="1" key="1">
    <citation type="submission" date="2018-08" db="EMBL/GenBank/DDBJ databases">
        <title>Murine metabolic-syndrome-specific gut microbial biobank.</title>
        <authorList>
            <person name="Liu C."/>
        </authorList>
    </citation>
    <scope>NUCLEOTIDE SEQUENCE [LARGE SCALE GENOMIC DNA]</scope>
    <source>
        <strain evidence="1">Z82</strain>
    </source>
</reference>
<dbReference type="SUPFAM" id="SSF89155">
    <property type="entry name" value="TorD-like"/>
    <property type="match status" value="1"/>
</dbReference>